<feature type="domain" description="PX" evidence="2">
    <location>
        <begin position="415"/>
        <end position="542"/>
    </location>
</feature>
<protein>
    <recommendedName>
        <fullName evidence="6">PX domain-containing protein-like protein</fullName>
    </recommendedName>
</protein>
<evidence type="ECO:0000313" key="4">
    <source>
        <dbReference type="EMBL" id="KFH42528.1"/>
    </source>
</evidence>
<sequence>MTADAVLTPEQSRALFDILTHHETYAEIEGFKHPDAVTGYGYPFKSVTRIPLGSRSQSSTPFGSGRNTPRSRSPMPPDGRKQATEGGGGDGTDEEDEVPPHCSTAPVLQTLLTRFVLPLPWLRDLPRDFWAVRVQGILERLAEAGLSESYDKGTLGLRKTLATGSSALIEMVGRGALGGVKEDNDAQPKAEYDHTRAEDLERAWDDAVQELVYGDLVPGMFEHMTKTEDLEAYAPFAKATVDYAIVHLAAFMHHILVVSPEGQYFLQLLQNVHNLIPYKMVKQTLRIGNAATMISGMIRLLLAKMSVGGLTNWIGLTTNADDGMNLLQRIMSLVLGWDAAEFRKSAERVEKERGAVDEVLQTIRDFVEGGGRVQHDAVREMSLAQSQSIVTAVLTKSEPGLAASLSEEQHGKCLEYISALFSARDRDAISGVLCRQQPDLFTHMVREVVNSYEPFIRMLHQGVDLREYVELAQGFIDDFIQASKPKKVGAAEDGEMRPPSVEDYVELLRKNKGIMYKWLHAVASNCPEVWDELEKWMKQVVVKFRPAEQAKEEETTADTNKVNKPRRTPMETRLDELVRSLPDSSRASVLKTLDTHSEYLANLSKLSRSHFQRILDSTAAHPDTESHSQVGPGIYLSRWHSLLDETLITPELPVGPIRRGKDVKHTLAMGKTSIVDSKAEAAVAAAERPLESGPRPPDVSVVVKELGEGFVRVLQEIGGPDT</sequence>
<dbReference type="Pfam" id="PF12825">
    <property type="entry name" value="DUF3818"/>
    <property type="match status" value="2"/>
</dbReference>
<evidence type="ECO:0000259" key="3">
    <source>
        <dbReference type="Pfam" id="PF12828"/>
    </source>
</evidence>
<evidence type="ECO:0000259" key="2">
    <source>
        <dbReference type="Pfam" id="PF12825"/>
    </source>
</evidence>
<dbReference type="InterPro" id="IPR047168">
    <property type="entry name" value="LEC1-like"/>
</dbReference>
<gene>
    <name evidence="4" type="ORF">ACRE_067410</name>
</gene>
<evidence type="ECO:0000313" key="5">
    <source>
        <dbReference type="Proteomes" id="UP000029964"/>
    </source>
</evidence>
<dbReference type="AlphaFoldDB" id="A0A086SZJ6"/>
<dbReference type="Proteomes" id="UP000029964">
    <property type="component" value="Unassembled WGS sequence"/>
</dbReference>
<name>A0A086SZJ6_HAPC1</name>
<keyword evidence="5" id="KW-1185">Reference proteome</keyword>
<dbReference type="PANTHER" id="PTHR47185">
    <property type="entry name" value="PX DOMAIN-CONTAINING PROTEIN YPR097W"/>
    <property type="match status" value="1"/>
</dbReference>
<feature type="domain" description="PX" evidence="2">
    <location>
        <begin position="220"/>
        <end position="409"/>
    </location>
</feature>
<feature type="region of interest" description="Disordered" evidence="1">
    <location>
        <begin position="51"/>
        <end position="102"/>
    </location>
</feature>
<dbReference type="OrthoDB" id="2117459at2759"/>
<dbReference type="InterPro" id="IPR024554">
    <property type="entry name" value="LEC1-like_C"/>
</dbReference>
<feature type="region of interest" description="Disordered" evidence="1">
    <location>
        <begin position="548"/>
        <end position="572"/>
    </location>
</feature>
<dbReference type="HOGENOM" id="CLU_024451_0_0_1"/>
<evidence type="ECO:0000256" key="1">
    <source>
        <dbReference type="SAM" id="MobiDB-lite"/>
    </source>
</evidence>
<dbReference type="Pfam" id="PF12828">
    <property type="entry name" value="PXB"/>
    <property type="match status" value="1"/>
</dbReference>
<dbReference type="GO" id="GO:0035091">
    <property type="term" value="F:phosphatidylinositol binding"/>
    <property type="evidence" value="ECO:0007669"/>
    <property type="project" value="TreeGrafter"/>
</dbReference>
<evidence type="ECO:0008006" key="6">
    <source>
        <dbReference type="Google" id="ProtNLM"/>
    </source>
</evidence>
<comment type="caution">
    <text evidence="4">The sequence shown here is derived from an EMBL/GenBank/DDBJ whole genome shotgun (WGS) entry which is preliminary data.</text>
</comment>
<feature type="domain" description="PX-associated" evidence="3">
    <location>
        <begin position="6"/>
        <end position="174"/>
    </location>
</feature>
<dbReference type="EMBL" id="JPKY01000092">
    <property type="protein sequence ID" value="KFH42528.1"/>
    <property type="molecule type" value="Genomic_DNA"/>
</dbReference>
<accession>A0A086SZJ6</accession>
<proteinExistence type="predicted"/>
<dbReference type="InterPro" id="IPR024555">
    <property type="entry name" value="PX-associated"/>
</dbReference>
<dbReference type="PANTHER" id="PTHR47185:SF2">
    <property type="entry name" value="FUNGAL PROTEIN"/>
    <property type="match status" value="1"/>
</dbReference>
<feature type="compositionally biased region" description="Polar residues" evidence="1">
    <location>
        <begin position="54"/>
        <end position="71"/>
    </location>
</feature>
<organism evidence="4 5">
    <name type="scientific">Hapsidospora chrysogenum (strain ATCC 11550 / CBS 779.69 / DSM 880 / IAM 14645 / JCM 23072 / IMI 49137)</name>
    <name type="common">Acremonium chrysogenum</name>
    <dbReference type="NCBI Taxonomy" id="857340"/>
    <lineage>
        <taxon>Eukaryota</taxon>
        <taxon>Fungi</taxon>
        <taxon>Dikarya</taxon>
        <taxon>Ascomycota</taxon>
        <taxon>Pezizomycotina</taxon>
        <taxon>Sordariomycetes</taxon>
        <taxon>Hypocreomycetidae</taxon>
        <taxon>Hypocreales</taxon>
        <taxon>Bionectriaceae</taxon>
        <taxon>Hapsidospora</taxon>
    </lineage>
</organism>
<dbReference type="STRING" id="857340.A0A086SZJ6"/>
<reference evidence="5" key="1">
    <citation type="journal article" date="2014" name="Genome Announc.">
        <title>Genome sequence and annotation of Acremonium chrysogenum, producer of the beta-lactam antibiotic cephalosporin C.</title>
        <authorList>
            <person name="Terfehr D."/>
            <person name="Dahlmann T.A."/>
            <person name="Specht T."/>
            <person name="Zadra I."/>
            <person name="Kuernsteiner H."/>
            <person name="Kueck U."/>
        </authorList>
    </citation>
    <scope>NUCLEOTIDE SEQUENCE [LARGE SCALE GENOMIC DNA]</scope>
    <source>
        <strain evidence="5">ATCC 11550 / CBS 779.69 / DSM 880 / IAM 14645 / JCM 23072 / IMI 49137</strain>
    </source>
</reference>